<dbReference type="Proteomes" id="UP000256661">
    <property type="component" value="Unassembled WGS sequence"/>
</dbReference>
<evidence type="ECO:0000313" key="1">
    <source>
        <dbReference type="EMBL" id="REE96156.1"/>
    </source>
</evidence>
<evidence type="ECO:0000313" key="2">
    <source>
        <dbReference type="Proteomes" id="UP000256661"/>
    </source>
</evidence>
<evidence type="ECO:0008006" key="3">
    <source>
        <dbReference type="Google" id="ProtNLM"/>
    </source>
</evidence>
<name>A0A3D9SJS0_9ACTN</name>
<reference evidence="1 2" key="1">
    <citation type="submission" date="2018-08" db="EMBL/GenBank/DDBJ databases">
        <title>Sequencing the genomes of 1000 actinobacteria strains.</title>
        <authorList>
            <person name="Klenk H.-P."/>
        </authorList>
    </citation>
    <scope>NUCLEOTIDE SEQUENCE [LARGE SCALE GENOMIC DNA]</scope>
    <source>
        <strain evidence="1 2">DSM 43927</strain>
    </source>
</reference>
<dbReference type="AlphaFoldDB" id="A0A3D9SJS0"/>
<proteinExistence type="predicted"/>
<sequence length="391" mass="43595">MRVTLGDIPPGFRVAERYAVVPDPWRTRFLVPLAGRTAAAASISRYNGLRWARLRIPRTLLGWAFRAGAGPRLIRHRLLVLVRDDLPDEALPEHLIGAHLRRVLGSSEFAMGVGVRPPDPNVKPTLQLFAPDGSPLGYAKVGWNAATRAMVVNEAATAAALGADAERLGVPAVLHHGVWRDRAITVTAPLPLRIRRHKDTATPPRLLHEVLSAPTRVGPLAESAFWHEVRAETDRIVADPEEPRLAETIARVVGDLEERHGRTPLRLGRWHGDWVPWNLGHHGGRLHVWDWEHSAPDTPLGFDHLHWRFQVTMVLEGRPLREAVRAVNDAARTELTPMGITEPELVGRLYLLEMFLRTYRLKRAGSGWNPALHPAMLDVMGEWTPSRADPG</sequence>
<dbReference type="EMBL" id="QTTT01000001">
    <property type="protein sequence ID" value="REE96156.1"/>
    <property type="molecule type" value="Genomic_DNA"/>
</dbReference>
<dbReference type="SUPFAM" id="SSF56112">
    <property type="entry name" value="Protein kinase-like (PK-like)"/>
    <property type="match status" value="1"/>
</dbReference>
<gene>
    <name evidence="1" type="ORF">DFJ69_1581</name>
</gene>
<protein>
    <recommendedName>
        <fullName evidence="3">Phosphotransferase family enzyme</fullName>
    </recommendedName>
</protein>
<keyword evidence="2" id="KW-1185">Reference proteome</keyword>
<organism evidence="1 2">
    <name type="scientific">Thermomonospora umbrina</name>
    <dbReference type="NCBI Taxonomy" id="111806"/>
    <lineage>
        <taxon>Bacteria</taxon>
        <taxon>Bacillati</taxon>
        <taxon>Actinomycetota</taxon>
        <taxon>Actinomycetes</taxon>
        <taxon>Streptosporangiales</taxon>
        <taxon>Thermomonosporaceae</taxon>
        <taxon>Thermomonospora</taxon>
    </lineage>
</organism>
<dbReference type="InterPro" id="IPR011009">
    <property type="entry name" value="Kinase-like_dom_sf"/>
</dbReference>
<accession>A0A3D9SJS0</accession>
<comment type="caution">
    <text evidence="1">The sequence shown here is derived from an EMBL/GenBank/DDBJ whole genome shotgun (WGS) entry which is preliminary data.</text>
</comment>